<organism evidence="1">
    <name type="scientific">uncultured Caudovirales phage</name>
    <dbReference type="NCBI Taxonomy" id="2100421"/>
    <lineage>
        <taxon>Viruses</taxon>
        <taxon>Duplodnaviria</taxon>
        <taxon>Heunggongvirae</taxon>
        <taxon>Uroviricota</taxon>
        <taxon>Caudoviricetes</taxon>
        <taxon>Peduoviridae</taxon>
        <taxon>Maltschvirus</taxon>
        <taxon>Maltschvirus maltsch</taxon>
    </lineage>
</organism>
<accession>A0A6J5KYW5</accession>
<evidence type="ECO:0000313" key="2">
    <source>
        <dbReference type="EMBL" id="CAB4134288.1"/>
    </source>
</evidence>
<dbReference type="EMBL" id="LR796217">
    <property type="protein sequence ID" value="CAB4127788.1"/>
    <property type="molecule type" value="Genomic_DNA"/>
</dbReference>
<reference evidence="1" key="1">
    <citation type="submission" date="2020-04" db="EMBL/GenBank/DDBJ databases">
        <authorList>
            <person name="Chiriac C."/>
            <person name="Salcher M."/>
            <person name="Ghai R."/>
            <person name="Kavagutti S V."/>
        </authorList>
    </citation>
    <scope>NUCLEOTIDE SEQUENCE</scope>
</reference>
<name>A0A6J5KYW5_9CAUD</name>
<sequence>MQTEKEYQQTTNERLDKMGYTVEQKKTIQMLLFCSYIEGGRDADMDTLERIEDYVRQDS</sequence>
<proteinExistence type="predicted"/>
<protein>
    <submittedName>
        <fullName evidence="1">Uncharacterized protein</fullName>
    </submittedName>
</protein>
<gene>
    <name evidence="2" type="ORF">UFOVP269_32</name>
    <name evidence="1" type="ORF">UFOVP98_38</name>
</gene>
<dbReference type="EMBL" id="LR796283">
    <property type="protein sequence ID" value="CAB4134288.1"/>
    <property type="molecule type" value="Genomic_DNA"/>
</dbReference>
<evidence type="ECO:0000313" key="1">
    <source>
        <dbReference type="EMBL" id="CAB4127788.1"/>
    </source>
</evidence>